<accession>A0A327Z9P3</accession>
<keyword evidence="3" id="KW-1185">Reference proteome</keyword>
<feature type="transmembrane region" description="Helical" evidence="1">
    <location>
        <begin position="400"/>
        <end position="426"/>
    </location>
</feature>
<dbReference type="OrthoDB" id="3346200at2"/>
<proteinExistence type="predicted"/>
<dbReference type="InterPro" id="IPR011042">
    <property type="entry name" value="6-blade_b-propeller_TolB-like"/>
</dbReference>
<keyword evidence="1" id="KW-1133">Transmembrane helix</keyword>
<comment type="caution">
    <text evidence="2">The sequence shown here is derived from an EMBL/GenBank/DDBJ whole genome shotgun (WGS) entry which is preliminary data.</text>
</comment>
<dbReference type="SUPFAM" id="SSF82171">
    <property type="entry name" value="DPP6 N-terminal domain-like"/>
    <property type="match status" value="1"/>
</dbReference>
<dbReference type="AlphaFoldDB" id="A0A327Z9P3"/>
<dbReference type="Gene3D" id="2.120.10.30">
    <property type="entry name" value="TolB, C-terminal domain"/>
    <property type="match status" value="1"/>
</dbReference>
<organism evidence="2 3">
    <name type="scientific">Actinoplanes lutulentus</name>
    <dbReference type="NCBI Taxonomy" id="1287878"/>
    <lineage>
        <taxon>Bacteria</taxon>
        <taxon>Bacillati</taxon>
        <taxon>Actinomycetota</taxon>
        <taxon>Actinomycetes</taxon>
        <taxon>Micromonosporales</taxon>
        <taxon>Micromonosporaceae</taxon>
        <taxon>Actinoplanes</taxon>
    </lineage>
</organism>
<evidence type="ECO:0000313" key="2">
    <source>
        <dbReference type="EMBL" id="RAK28087.1"/>
    </source>
</evidence>
<evidence type="ECO:0000256" key="1">
    <source>
        <dbReference type="SAM" id="Phobius"/>
    </source>
</evidence>
<sequence>MWKKILIGVAVVGLAAAGVARPWRDAPGDVVPSGLELPWMWQATVDMDPPGRASMLVGGDTIGFNGTDIFDSEGKIAVVGRGGDYRTLLNGGWDSIVAGEDVLLSPDGRRVVRPAVDQDGLEVIDLESGASRVYPAPDLAVAAAPTQAPGWSGPVAWAPDGRSVLAEVYAGDDTHLALLDLETSAVAPIGDRILGWTRRSASRAAFAPDVRHIAVSSGTSVMLVDRAGEAAWTTDLGDRAYLGGTGAFSPDGKLIAISQLEGCLDRCDRDALAARRWTITYLDAVTGAVVAGPAFPAVTGSAVRVLGWSRGRDLVVLRYSPEDGAYREAIDDGSVQGWNDTGWYETGHVTLQSLSPGGEARTLLDPPDGVLTMDVAQDLLQAGAFGGAVPAANPFPARPIIFWALVPIACLGVILVPLVFWGVTVIRRRRAL</sequence>
<dbReference type="Proteomes" id="UP000249341">
    <property type="component" value="Unassembled WGS sequence"/>
</dbReference>
<dbReference type="RefSeq" id="WP_111653708.1">
    <property type="nucleotide sequence ID" value="NZ_JACHWI010000008.1"/>
</dbReference>
<protein>
    <submittedName>
        <fullName evidence="2">Uncharacterized protein</fullName>
    </submittedName>
</protein>
<evidence type="ECO:0000313" key="3">
    <source>
        <dbReference type="Proteomes" id="UP000249341"/>
    </source>
</evidence>
<dbReference type="EMBL" id="QLMJ01000021">
    <property type="protein sequence ID" value="RAK28087.1"/>
    <property type="molecule type" value="Genomic_DNA"/>
</dbReference>
<gene>
    <name evidence="2" type="ORF">B0I29_121183</name>
</gene>
<reference evidence="2 3" key="1">
    <citation type="submission" date="2018-06" db="EMBL/GenBank/DDBJ databases">
        <title>Genomic Encyclopedia of Type Strains, Phase III (KMG-III): the genomes of soil and plant-associated and newly described type strains.</title>
        <authorList>
            <person name="Whitman W."/>
        </authorList>
    </citation>
    <scope>NUCLEOTIDE SEQUENCE [LARGE SCALE GENOMIC DNA]</scope>
    <source>
        <strain evidence="2 3">CGMCC 4.7090</strain>
    </source>
</reference>
<name>A0A327Z9P3_9ACTN</name>
<keyword evidence="1" id="KW-0472">Membrane</keyword>
<keyword evidence="1" id="KW-0812">Transmembrane</keyword>